<dbReference type="CDD" id="cd07067">
    <property type="entry name" value="HP_PGM_like"/>
    <property type="match status" value="1"/>
</dbReference>
<sequence length="209" mass="22175">MRLLLIRHGQTPSNVGHLLDTTAPGPGLTELGEQQAAALPERLADEKIDALYASTLVRTQLTAAPLAQARGLEVVIRDGIREIAAGDLEMRGDAASNDQYQRVAFSWPAGKPELRMPGGENGVEMLARYDAVIEEIAVSGVAAAAVVSHGAAIRTWSAARAHNLDADWAIAHPLPNTAVVVLEGTPATGWTAVTWSDLELPRTEPQPGR</sequence>
<reference evidence="2" key="1">
    <citation type="journal article" date="2019" name="Int. J. Syst. Evol. Microbiol.">
        <title>The Global Catalogue of Microorganisms (GCM) 10K type strain sequencing project: providing services to taxonomists for standard genome sequencing and annotation.</title>
        <authorList>
            <consortium name="The Broad Institute Genomics Platform"/>
            <consortium name="The Broad Institute Genome Sequencing Center for Infectious Disease"/>
            <person name="Wu L."/>
            <person name="Ma J."/>
        </authorList>
    </citation>
    <scope>NUCLEOTIDE SEQUENCE [LARGE SCALE GENOMIC DNA]</scope>
    <source>
        <strain evidence="2">JCM 4805</strain>
    </source>
</reference>
<dbReference type="SMART" id="SM00855">
    <property type="entry name" value="PGAM"/>
    <property type="match status" value="1"/>
</dbReference>
<protein>
    <submittedName>
        <fullName evidence="1">Histidine phosphatase family protein</fullName>
    </submittedName>
</protein>
<evidence type="ECO:0000313" key="2">
    <source>
        <dbReference type="Proteomes" id="UP001500909"/>
    </source>
</evidence>
<name>A0ABP3J9B1_9ACTN</name>
<dbReference type="SUPFAM" id="SSF53254">
    <property type="entry name" value="Phosphoglycerate mutase-like"/>
    <property type="match status" value="1"/>
</dbReference>
<dbReference type="Pfam" id="PF00300">
    <property type="entry name" value="His_Phos_1"/>
    <property type="match status" value="1"/>
</dbReference>
<dbReference type="RefSeq" id="WP_346092937.1">
    <property type="nucleotide sequence ID" value="NZ_BAAABY010000007.1"/>
</dbReference>
<dbReference type="PANTHER" id="PTHR48100">
    <property type="entry name" value="BROAD-SPECIFICITY PHOSPHATASE YOR283W-RELATED"/>
    <property type="match status" value="1"/>
</dbReference>
<keyword evidence="2" id="KW-1185">Reference proteome</keyword>
<dbReference type="InterPro" id="IPR029033">
    <property type="entry name" value="His_PPase_superfam"/>
</dbReference>
<dbReference type="InterPro" id="IPR013078">
    <property type="entry name" value="His_Pase_superF_clade-1"/>
</dbReference>
<gene>
    <name evidence="1" type="ORF">GCM10010361_07430</name>
</gene>
<organism evidence="1 2">
    <name type="scientific">Streptomyces olivaceiscleroticus</name>
    <dbReference type="NCBI Taxonomy" id="68245"/>
    <lineage>
        <taxon>Bacteria</taxon>
        <taxon>Bacillati</taxon>
        <taxon>Actinomycetota</taxon>
        <taxon>Actinomycetes</taxon>
        <taxon>Kitasatosporales</taxon>
        <taxon>Streptomycetaceae</taxon>
        <taxon>Streptomyces</taxon>
    </lineage>
</organism>
<proteinExistence type="predicted"/>
<accession>A0ABP3J9B1</accession>
<dbReference type="InterPro" id="IPR050275">
    <property type="entry name" value="PGM_Phosphatase"/>
</dbReference>
<dbReference type="Proteomes" id="UP001500909">
    <property type="component" value="Unassembled WGS sequence"/>
</dbReference>
<dbReference type="PANTHER" id="PTHR48100:SF58">
    <property type="entry name" value="PE-PGRS FAMILY PROTEIN PE_PGRS11"/>
    <property type="match status" value="1"/>
</dbReference>
<evidence type="ECO:0000313" key="1">
    <source>
        <dbReference type="EMBL" id="GAA0446087.1"/>
    </source>
</evidence>
<dbReference type="EMBL" id="BAAABY010000007">
    <property type="protein sequence ID" value="GAA0446087.1"/>
    <property type="molecule type" value="Genomic_DNA"/>
</dbReference>
<dbReference type="PROSITE" id="PS00175">
    <property type="entry name" value="PG_MUTASE"/>
    <property type="match status" value="1"/>
</dbReference>
<dbReference type="InterPro" id="IPR001345">
    <property type="entry name" value="PG/BPGM_mutase_AS"/>
</dbReference>
<comment type="caution">
    <text evidence="1">The sequence shown here is derived from an EMBL/GenBank/DDBJ whole genome shotgun (WGS) entry which is preliminary data.</text>
</comment>
<dbReference type="Gene3D" id="3.40.50.1240">
    <property type="entry name" value="Phosphoglycerate mutase-like"/>
    <property type="match status" value="1"/>
</dbReference>